<dbReference type="AlphaFoldDB" id="A0A0M5L091"/>
<sequence>MIDLSNVEKQIKSDEDEAPKLRQNIGKKILWAGKSSQKTSLSIVFIHGFSATRVELSPVIEEVAKRIGANVFFTRLTGHGQDGIALSDATFDDWISDTNEAIRIGEMIGDEVILIGSSTGCSLIHCILEVQKKVKSVIYVSPNFGPSSYKGHFLRLPGAKWFIPLILGNEHSFTPKNSEHARCWTTRYPTKALFPVKDSVVAASLANHSKIQLPILFWFSDNDKVVSPKATRKIISKMGNNVEIFNPILSLEDDPSKHGVLGDILSPTKTEQGVNKILEWIRKNI</sequence>
<dbReference type="KEGG" id="tsn:W908_03330"/>
<dbReference type="Proteomes" id="UP000068905">
    <property type="component" value="Chromosome"/>
</dbReference>
<reference evidence="2 3" key="1">
    <citation type="journal article" date="2015" name="Genome Announc.">
        <title>Genome Sequence of 'Candidatus Thioglobus singularis' Strain PS1, a Mixotroph from the SUP05 Clade of Marine Gammaproteobacteria.</title>
        <authorList>
            <person name="Marshall K.T."/>
            <person name="Morris R.M."/>
        </authorList>
    </citation>
    <scope>NUCLEOTIDE SEQUENCE [LARGE SCALE GENOMIC DNA]</scope>
    <source>
        <strain evidence="2 3">PS1</strain>
    </source>
</reference>
<proteinExistence type="predicted"/>
<feature type="domain" description="Serine aminopeptidase S33" evidence="1">
    <location>
        <begin position="41"/>
        <end position="240"/>
    </location>
</feature>
<dbReference type="EMBL" id="CP006911">
    <property type="protein sequence ID" value="ALE01698.1"/>
    <property type="molecule type" value="Genomic_DNA"/>
</dbReference>
<name>A0A0M5L091_9GAMM</name>
<dbReference type="Gene3D" id="3.40.50.1820">
    <property type="entry name" value="alpha/beta hydrolase"/>
    <property type="match status" value="1"/>
</dbReference>
<protein>
    <recommendedName>
        <fullName evidence="1">Serine aminopeptidase S33 domain-containing protein</fullName>
    </recommendedName>
</protein>
<dbReference type="InterPro" id="IPR022742">
    <property type="entry name" value="Hydrolase_4"/>
</dbReference>
<dbReference type="STRING" id="1125411.W908_03330"/>
<evidence type="ECO:0000313" key="2">
    <source>
        <dbReference type="EMBL" id="ALE01698.1"/>
    </source>
</evidence>
<gene>
    <name evidence="2" type="ORF">W908_03330</name>
</gene>
<dbReference type="OrthoDB" id="5416147at2"/>
<evidence type="ECO:0000259" key="1">
    <source>
        <dbReference type="Pfam" id="PF12146"/>
    </source>
</evidence>
<dbReference type="Pfam" id="PF12146">
    <property type="entry name" value="Hydrolase_4"/>
    <property type="match status" value="1"/>
</dbReference>
<accession>A0A0M5L091</accession>
<dbReference type="InterPro" id="IPR029058">
    <property type="entry name" value="AB_hydrolase_fold"/>
</dbReference>
<keyword evidence="3" id="KW-1185">Reference proteome</keyword>
<organism evidence="2 3">
    <name type="scientific">Candidatus Pseudothioglobus singularis PS1</name>
    <dbReference type="NCBI Taxonomy" id="1125411"/>
    <lineage>
        <taxon>Bacteria</taxon>
        <taxon>Pseudomonadati</taxon>
        <taxon>Pseudomonadota</taxon>
        <taxon>Gammaproteobacteria</taxon>
        <taxon>Candidatus Pseudothioglobaceae</taxon>
        <taxon>Candidatus Pseudothioglobus</taxon>
    </lineage>
</organism>
<dbReference type="SUPFAM" id="SSF53474">
    <property type="entry name" value="alpha/beta-Hydrolases"/>
    <property type="match status" value="1"/>
</dbReference>
<evidence type="ECO:0000313" key="3">
    <source>
        <dbReference type="Proteomes" id="UP000068905"/>
    </source>
</evidence>
<dbReference type="RefSeq" id="WP_053819918.1">
    <property type="nucleotide sequence ID" value="NZ_CP006911.1"/>
</dbReference>